<feature type="site" description="Catalytically relevant" evidence="5">
    <location>
        <position position="106"/>
    </location>
</feature>
<dbReference type="CDD" id="cd04604">
    <property type="entry name" value="CBS_pair_SIS_assoc"/>
    <property type="match status" value="1"/>
</dbReference>
<proteinExistence type="inferred from homology"/>
<dbReference type="GO" id="GO:0005975">
    <property type="term" value="P:carbohydrate metabolic process"/>
    <property type="evidence" value="ECO:0007669"/>
    <property type="project" value="InterPro"/>
</dbReference>
<dbReference type="PIRSF" id="PIRSF004692">
    <property type="entry name" value="KdsD_KpsF"/>
    <property type="match status" value="1"/>
</dbReference>
<dbReference type="OrthoDB" id="9762536at2"/>
<dbReference type="InterPro" id="IPR035474">
    <property type="entry name" value="SIS_Kpsf"/>
</dbReference>
<dbReference type="KEGG" id="lhg:JMUB5056_0444"/>
<evidence type="ECO:0000256" key="2">
    <source>
        <dbReference type="ARBA" id="ARBA00022737"/>
    </source>
</evidence>
<organism evidence="9 10">
    <name type="scientific">Leptotrichia hongkongensis</name>
    <dbReference type="NCBI Taxonomy" id="554406"/>
    <lineage>
        <taxon>Bacteria</taxon>
        <taxon>Fusobacteriati</taxon>
        <taxon>Fusobacteriota</taxon>
        <taxon>Fusobacteriia</taxon>
        <taxon>Fusobacteriales</taxon>
        <taxon>Leptotrichiaceae</taxon>
        <taxon>Leptotrichia</taxon>
    </lineage>
</organism>
<accession>A0A510L4F0</accession>
<dbReference type="Pfam" id="PF00571">
    <property type="entry name" value="CBS"/>
    <property type="match status" value="2"/>
</dbReference>
<feature type="site" description="Catalytically relevant" evidence="5">
    <location>
        <position position="188"/>
    </location>
</feature>
<feature type="domain" description="CBS" evidence="7">
    <location>
        <begin position="275"/>
        <end position="326"/>
    </location>
</feature>
<dbReference type="PROSITE" id="PS51464">
    <property type="entry name" value="SIS"/>
    <property type="match status" value="1"/>
</dbReference>
<dbReference type="AlphaFoldDB" id="A0A510L4F0"/>
<dbReference type="RefSeq" id="WP_021745163.1">
    <property type="nucleotide sequence ID" value="NZ_AP019846.1"/>
</dbReference>
<protein>
    <submittedName>
        <fullName evidence="9">KpsF/GutQ family protein</fullName>
    </submittedName>
</protein>
<keyword evidence="3 6" id="KW-0129">CBS domain</keyword>
<dbReference type="InterPro" id="IPR050986">
    <property type="entry name" value="GutQ/KpsF_isomerases"/>
</dbReference>
<sequence>MEIDIIKEAKNVFDIEIAELEKLKSKLGDDFQKLVRMILNLKNNNKVVVTGIGKSGIIGKKITATLASTGTTSVFINAAEALHGDLGMISDGDVVIAISNSGNSDEVLSILAPIKKIGGKIVAFTGNPDSMLGKYAELVINVGVEKEACPLGQAPMSSTTATLVTGDALAVCLMKLKDFTENDFAKYHPGGSLGKRLLLHVSDLMHIGDELPVVKEDEKIENVLMVLTKKKLGAVCISDTGLENGKLLGIITEGDIRRALEHKEKFFDYVASDIMISTPVTIEKDAMALDALHLMENRKSQINVLPVVENGNVVGLIRVHDLIGLR</sequence>
<dbReference type="Gene3D" id="3.40.50.10490">
    <property type="entry name" value="Glucose-6-phosphate isomerase like protein, domain 1"/>
    <property type="match status" value="1"/>
</dbReference>
<dbReference type="Pfam" id="PF01380">
    <property type="entry name" value="SIS"/>
    <property type="match status" value="1"/>
</dbReference>
<name>A0A510L4F0_9FUSO</name>
<dbReference type="InterPro" id="IPR046348">
    <property type="entry name" value="SIS_dom_sf"/>
</dbReference>
<dbReference type="PANTHER" id="PTHR42745:SF1">
    <property type="entry name" value="ARABINOSE 5-PHOSPHATE ISOMERASE KDSD"/>
    <property type="match status" value="1"/>
</dbReference>
<dbReference type="InterPro" id="IPR046342">
    <property type="entry name" value="CBS_dom_sf"/>
</dbReference>
<feature type="domain" description="SIS" evidence="8">
    <location>
        <begin position="37"/>
        <end position="179"/>
    </location>
</feature>
<dbReference type="NCBIfam" id="TIGR00393">
    <property type="entry name" value="kpsF"/>
    <property type="match status" value="1"/>
</dbReference>
<reference evidence="9 10" key="1">
    <citation type="submission" date="2019-07" db="EMBL/GenBank/DDBJ databases">
        <title>Complete Genome Sequence of Leptotrichia hongkongensis Strain JMUB5056.</title>
        <authorList>
            <person name="Watanabe S."/>
            <person name="Cui L."/>
        </authorList>
    </citation>
    <scope>NUCLEOTIDE SEQUENCE [LARGE SCALE GENOMIC DNA]</scope>
    <source>
        <strain evidence="9 10">JMUB5056</strain>
    </source>
</reference>
<dbReference type="PANTHER" id="PTHR42745">
    <property type="match status" value="1"/>
</dbReference>
<evidence type="ECO:0000313" key="9">
    <source>
        <dbReference type="EMBL" id="BBM58862.1"/>
    </source>
</evidence>
<dbReference type="GO" id="GO:0019146">
    <property type="term" value="F:arabinose-5-phosphate isomerase activity"/>
    <property type="evidence" value="ECO:0007669"/>
    <property type="project" value="UniProtKB-ARBA"/>
</dbReference>
<evidence type="ECO:0000256" key="1">
    <source>
        <dbReference type="ARBA" id="ARBA00008165"/>
    </source>
</evidence>
<dbReference type="GO" id="GO:0097367">
    <property type="term" value="F:carbohydrate derivative binding"/>
    <property type="evidence" value="ECO:0007669"/>
    <property type="project" value="InterPro"/>
</dbReference>
<keyword evidence="2" id="KW-0677">Repeat</keyword>
<dbReference type="InterPro" id="IPR001347">
    <property type="entry name" value="SIS_dom"/>
</dbReference>
<dbReference type="SUPFAM" id="SSF53697">
    <property type="entry name" value="SIS domain"/>
    <property type="match status" value="1"/>
</dbReference>
<dbReference type="Gene3D" id="3.10.580.10">
    <property type="entry name" value="CBS-domain"/>
    <property type="match status" value="1"/>
</dbReference>
<gene>
    <name evidence="9" type="ORF">JMUB5056_0444</name>
</gene>
<dbReference type="EMBL" id="AP019846">
    <property type="protein sequence ID" value="BBM58862.1"/>
    <property type="molecule type" value="Genomic_DNA"/>
</dbReference>
<dbReference type="Proteomes" id="UP000321561">
    <property type="component" value="Chromosome"/>
</dbReference>
<feature type="site" description="Catalytically relevant" evidence="5">
    <location>
        <position position="54"/>
    </location>
</feature>
<evidence type="ECO:0000256" key="6">
    <source>
        <dbReference type="PROSITE-ProRule" id="PRU00703"/>
    </source>
</evidence>
<dbReference type="CDD" id="cd05014">
    <property type="entry name" value="SIS_Kpsf"/>
    <property type="match status" value="1"/>
</dbReference>
<evidence type="ECO:0000256" key="3">
    <source>
        <dbReference type="ARBA" id="ARBA00023122"/>
    </source>
</evidence>
<dbReference type="PROSITE" id="PS51371">
    <property type="entry name" value="CBS"/>
    <property type="match status" value="2"/>
</dbReference>
<dbReference type="InterPro" id="IPR004800">
    <property type="entry name" value="KdsD/KpsF-type"/>
</dbReference>
<evidence type="ECO:0000259" key="8">
    <source>
        <dbReference type="PROSITE" id="PS51464"/>
    </source>
</evidence>
<comment type="similarity">
    <text evidence="1 4">Belongs to the SIS family. GutQ/KpsF subfamily.</text>
</comment>
<dbReference type="GO" id="GO:1901135">
    <property type="term" value="P:carbohydrate derivative metabolic process"/>
    <property type="evidence" value="ECO:0007669"/>
    <property type="project" value="InterPro"/>
</dbReference>
<evidence type="ECO:0000313" key="10">
    <source>
        <dbReference type="Proteomes" id="UP000321561"/>
    </source>
</evidence>
<feature type="site" description="Catalytically relevant" evidence="5">
    <location>
        <position position="147"/>
    </location>
</feature>
<dbReference type="SMART" id="SM00116">
    <property type="entry name" value="CBS"/>
    <property type="match status" value="2"/>
</dbReference>
<dbReference type="InterPro" id="IPR000644">
    <property type="entry name" value="CBS_dom"/>
</dbReference>
<evidence type="ECO:0000256" key="5">
    <source>
        <dbReference type="PIRSR" id="PIRSR004692-3"/>
    </source>
</evidence>
<evidence type="ECO:0000256" key="4">
    <source>
        <dbReference type="PIRNR" id="PIRNR004692"/>
    </source>
</evidence>
<dbReference type="FunFam" id="3.40.50.10490:FF:000011">
    <property type="entry name" value="Arabinose 5-phosphate isomerase"/>
    <property type="match status" value="1"/>
</dbReference>
<feature type="domain" description="CBS" evidence="7">
    <location>
        <begin position="205"/>
        <end position="266"/>
    </location>
</feature>
<evidence type="ECO:0000259" key="7">
    <source>
        <dbReference type="PROSITE" id="PS51371"/>
    </source>
</evidence>